<reference evidence="10" key="1">
    <citation type="submission" date="2022-01" db="EMBL/GenBank/DDBJ databases">
        <authorList>
            <person name="Braso-Vives M."/>
        </authorList>
    </citation>
    <scope>NUCLEOTIDE SEQUENCE</scope>
</reference>
<dbReference type="PANTHER" id="PTHR14009">
    <property type="entry name" value="LEUCINE ZIPPER-EF-HAND CONTAINING TRANSMEMBRANE PROTEIN"/>
    <property type="match status" value="1"/>
</dbReference>
<dbReference type="Pfam" id="PF07766">
    <property type="entry name" value="LETM1_RBD"/>
    <property type="match status" value="1"/>
</dbReference>
<dbReference type="PANTHER" id="PTHR14009:SF1">
    <property type="entry name" value="MITOCHONDRIAL PROTON_CALCIUM EXCHANGER PROTEIN"/>
    <property type="match status" value="1"/>
</dbReference>
<keyword evidence="11" id="KW-1185">Reference proteome</keyword>
<feature type="compositionally biased region" description="Basic and acidic residues" evidence="8">
    <location>
        <begin position="808"/>
        <end position="838"/>
    </location>
</feature>
<proteinExistence type="predicted"/>
<evidence type="ECO:0000259" key="9">
    <source>
        <dbReference type="PROSITE" id="PS51758"/>
    </source>
</evidence>
<dbReference type="Pfam" id="PF00078">
    <property type="entry name" value="RVT_1"/>
    <property type="match status" value="1"/>
</dbReference>
<dbReference type="GO" id="GO:0030003">
    <property type="term" value="P:intracellular monoatomic cation homeostasis"/>
    <property type="evidence" value="ECO:0007669"/>
    <property type="project" value="TreeGrafter"/>
</dbReference>
<dbReference type="SUPFAM" id="SSF56672">
    <property type="entry name" value="DNA/RNA polymerases"/>
    <property type="match status" value="1"/>
</dbReference>
<feature type="compositionally biased region" description="Basic and acidic residues" evidence="8">
    <location>
        <begin position="856"/>
        <end position="870"/>
    </location>
</feature>
<dbReference type="GO" id="GO:0005743">
    <property type="term" value="C:mitochondrial inner membrane"/>
    <property type="evidence" value="ECO:0007669"/>
    <property type="project" value="UniProtKB-SubCell"/>
</dbReference>
<feature type="domain" description="Letm1 RBD" evidence="9">
    <location>
        <begin position="562"/>
        <end position="850"/>
    </location>
</feature>
<evidence type="ECO:0000256" key="6">
    <source>
        <dbReference type="ARBA" id="ARBA00023136"/>
    </source>
</evidence>
<evidence type="ECO:0000313" key="11">
    <source>
        <dbReference type="Proteomes" id="UP000838412"/>
    </source>
</evidence>
<dbReference type="InterPro" id="IPR043502">
    <property type="entry name" value="DNA/RNA_pol_sf"/>
</dbReference>
<organism evidence="10 11">
    <name type="scientific">Branchiostoma lanceolatum</name>
    <name type="common">Common lancelet</name>
    <name type="synonym">Amphioxus lanceolatum</name>
    <dbReference type="NCBI Taxonomy" id="7740"/>
    <lineage>
        <taxon>Eukaryota</taxon>
        <taxon>Metazoa</taxon>
        <taxon>Chordata</taxon>
        <taxon>Cephalochordata</taxon>
        <taxon>Leptocardii</taxon>
        <taxon>Amphioxiformes</taxon>
        <taxon>Branchiostomatidae</taxon>
        <taxon>Branchiostoma</taxon>
    </lineage>
</organism>
<keyword evidence="3" id="KW-0999">Mitochondrion inner membrane</keyword>
<evidence type="ECO:0000256" key="2">
    <source>
        <dbReference type="ARBA" id="ARBA00022692"/>
    </source>
</evidence>
<dbReference type="CDD" id="cd01650">
    <property type="entry name" value="RT_nLTR_like"/>
    <property type="match status" value="1"/>
</dbReference>
<dbReference type="InterPro" id="IPR033122">
    <property type="entry name" value="LETM1-like_RBD"/>
</dbReference>
<dbReference type="OrthoDB" id="624114at2759"/>
<dbReference type="EMBL" id="OV696688">
    <property type="protein sequence ID" value="CAH1259178.1"/>
    <property type="molecule type" value="Genomic_DNA"/>
</dbReference>
<dbReference type="InterPro" id="IPR044202">
    <property type="entry name" value="LETM1/MDM38-like"/>
</dbReference>
<dbReference type="AlphaFoldDB" id="A0A8J9ZS56"/>
<evidence type="ECO:0000256" key="8">
    <source>
        <dbReference type="SAM" id="MobiDB-lite"/>
    </source>
</evidence>
<feature type="region of interest" description="Disordered" evidence="8">
    <location>
        <begin position="418"/>
        <end position="453"/>
    </location>
</feature>
<keyword evidence="5 7" id="KW-0496">Mitochondrion</keyword>
<keyword evidence="6" id="KW-0472">Membrane</keyword>
<dbReference type="Proteomes" id="UP000838412">
    <property type="component" value="Chromosome 3"/>
</dbReference>
<feature type="compositionally biased region" description="Basic and acidic residues" evidence="8">
    <location>
        <begin position="420"/>
        <end position="440"/>
    </location>
</feature>
<sequence>MSPVSKKTGRTSAEAKFKKLKREVQRDLRKAYGQYVEEIVTPENNENSEIFNSMKRFWKFIKYKRTDHSGISPLKDRGKLVTDSRQKAEILNAQFQSVFTRETTNIPTLQQRGKKTELMPRVNITKPGVLKLLQKLNPGKASGPDGISPRILKELCEELADPLTRIFQKSLQERTVPDDWRHANVAPIFKKGQRYDKANYRPISLTCICSKIMEHIVCSNLMKHAEHHNLFYKLQNGFRPGKSCETQLLEFIHEVTTNMQNGLQTDVCVLDFSKAFDKVGHKRLIRKLQFYGIEPETLGWIEDFLHQRTQSVVVEGCTSSKLDVISGIGNKSLHLGKAASRGSRKIRYHLQSDLTPLAPWSVARPISSFHNLPDHRKSHGIGPYTPPAPTLVLVNFSPFGTVPKSLWIRCFHGDIPQHGGKAESKVEQSVKALKEKEKQKSTAPEPPFITSPGKELAVPRRSLWVRFLEEVKHYYHGFRLLFLDFKVAARLFFKMWKGISLTRREYRQFTRTVADLGRIVPFSLFLIIPMAEILLPFYVKLFPGLMPSTFEDKKTKDERLRQQLRTRLDTARFLLKTMEELPVETRRRSSGRKSVEDFIQFMDGLRQSGEPAPTEEILKYSKLFEDEMTLDNMEHPSLVALCKLLQLQPIGTNNFLRFQLRMRLRTIKADDKMIQRDGINTLTANELQVACRARGMRALGLSEDRLRFQLSQWLDLHLNEEVPTSLLLLSRVLYLPDNLPAADQLQATLSVLPESIVMSCFLHLVRQQQEKTARLKIAEAEGAVDNKTKLDVIRAEEEAIQKELEERKAEEMERFEQEKKKAEAEAQKAQEAAEKEQLVDTAPPVQTEEQIAAETIVDKAPEVKTEKKEEKVLDTDLEEISAALKQLAAEKDTTLTVERDEFNDLKEEYEEFRQLSLSKTSGAA</sequence>
<accession>A0A8J9ZS56</accession>
<evidence type="ECO:0000256" key="3">
    <source>
        <dbReference type="ARBA" id="ARBA00022792"/>
    </source>
</evidence>
<keyword evidence="2" id="KW-0812">Transmembrane</keyword>
<protein>
    <submittedName>
        <fullName evidence="10">LETM1 protein</fullName>
    </submittedName>
</protein>
<dbReference type="GO" id="GO:0043022">
    <property type="term" value="F:ribosome binding"/>
    <property type="evidence" value="ECO:0007669"/>
    <property type="project" value="InterPro"/>
</dbReference>
<evidence type="ECO:0000256" key="7">
    <source>
        <dbReference type="PROSITE-ProRule" id="PRU01094"/>
    </source>
</evidence>
<gene>
    <name evidence="10" type="primary">LETM1</name>
    <name evidence="10" type="ORF">BLAG_LOCUS16550</name>
</gene>
<dbReference type="InterPro" id="IPR000477">
    <property type="entry name" value="RT_dom"/>
</dbReference>
<evidence type="ECO:0000256" key="4">
    <source>
        <dbReference type="ARBA" id="ARBA00022989"/>
    </source>
</evidence>
<evidence type="ECO:0000256" key="5">
    <source>
        <dbReference type="ARBA" id="ARBA00023128"/>
    </source>
</evidence>
<keyword evidence="4" id="KW-1133">Transmembrane helix</keyword>
<dbReference type="PROSITE" id="PS51758">
    <property type="entry name" value="LETM1_RBD"/>
    <property type="match status" value="1"/>
</dbReference>
<name>A0A8J9ZS56_BRALA</name>
<evidence type="ECO:0000256" key="1">
    <source>
        <dbReference type="ARBA" id="ARBA00004434"/>
    </source>
</evidence>
<evidence type="ECO:0000313" key="10">
    <source>
        <dbReference type="EMBL" id="CAH1259178.1"/>
    </source>
</evidence>
<comment type="subcellular location">
    <subcellularLocation>
        <location evidence="1">Mitochondrion inner membrane</location>
        <topology evidence="1">Single-pass membrane protein</topology>
    </subcellularLocation>
</comment>
<feature type="region of interest" description="Disordered" evidence="8">
    <location>
        <begin position="808"/>
        <end position="870"/>
    </location>
</feature>